<dbReference type="PROSITE" id="PS51257">
    <property type="entry name" value="PROKAR_LIPOPROTEIN"/>
    <property type="match status" value="1"/>
</dbReference>
<reference evidence="2 3" key="1">
    <citation type="journal article" date="2009" name="Appl. Environ. Microbiol.">
        <title>Three genomes from the phylum Acidobacteria provide insight into the lifestyles of these microorganisms in soils.</title>
        <authorList>
            <person name="Ward N.L."/>
            <person name="Challacombe J.F."/>
            <person name="Janssen P.H."/>
            <person name="Henrissat B."/>
            <person name="Coutinho P.M."/>
            <person name="Wu M."/>
            <person name="Xie G."/>
            <person name="Haft D.H."/>
            <person name="Sait M."/>
            <person name="Badger J."/>
            <person name="Barabote R.D."/>
            <person name="Bradley B."/>
            <person name="Brettin T.S."/>
            <person name="Brinkac L.M."/>
            <person name="Bruce D."/>
            <person name="Creasy T."/>
            <person name="Daugherty S.C."/>
            <person name="Davidsen T.M."/>
            <person name="DeBoy R.T."/>
            <person name="Detter J.C."/>
            <person name="Dodson R.J."/>
            <person name="Durkin A.S."/>
            <person name="Ganapathy A."/>
            <person name="Gwinn-Giglio M."/>
            <person name="Han C.S."/>
            <person name="Khouri H."/>
            <person name="Kiss H."/>
            <person name="Kothari S.P."/>
            <person name="Madupu R."/>
            <person name="Nelson K.E."/>
            <person name="Nelson W.C."/>
            <person name="Paulsen I."/>
            <person name="Penn K."/>
            <person name="Ren Q."/>
            <person name="Rosovitz M.J."/>
            <person name="Selengut J.D."/>
            <person name="Shrivastava S."/>
            <person name="Sullivan S.A."/>
            <person name="Tapia R."/>
            <person name="Thompson L.S."/>
            <person name="Watkins K.L."/>
            <person name="Yang Q."/>
            <person name="Yu C."/>
            <person name="Zafar N."/>
            <person name="Zhou L."/>
            <person name="Kuske C.R."/>
        </authorList>
    </citation>
    <scope>NUCLEOTIDE SEQUENCE [LARGE SCALE GENOMIC DNA]</scope>
    <source>
        <strain evidence="2 3">Ellin345</strain>
    </source>
</reference>
<dbReference type="Proteomes" id="UP000002432">
    <property type="component" value="Chromosome"/>
</dbReference>
<dbReference type="RefSeq" id="WP_011521794.1">
    <property type="nucleotide sequence ID" value="NC_008009.1"/>
</dbReference>
<evidence type="ECO:0000256" key="1">
    <source>
        <dbReference type="SAM" id="MobiDB-lite"/>
    </source>
</evidence>
<feature type="region of interest" description="Disordered" evidence="1">
    <location>
        <begin position="289"/>
        <end position="317"/>
    </location>
</feature>
<organism evidence="2 3">
    <name type="scientific">Koribacter versatilis (strain Ellin345)</name>
    <dbReference type="NCBI Taxonomy" id="204669"/>
    <lineage>
        <taxon>Bacteria</taxon>
        <taxon>Pseudomonadati</taxon>
        <taxon>Acidobacteriota</taxon>
        <taxon>Terriglobia</taxon>
        <taxon>Terriglobales</taxon>
        <taxon>Candidatus Korobacteraceae</taxon>
        <taxon>Candidatus Korobacter</taxon>
    </lineage>
</organism>
<dbReference type="KEGG" id="aba:Acid345_0989"/>
<dbReference type="AlphaFoldDB" id="Q1IT08"/>
<sequence>MRNSRSNSLGVQSSDMVAFPPRILLIATVLLGCTPLFAQSAAATDSDHDGLSDDFEQSLLQKFQPKLMISASDCAGTPARFKPGASPEVEAKDGTIYGQVFPASADKVEVHYYTLWDRDCGRVPHALDAEHVAALISISGAEPKALYWYAGAHEKTACDISSGARATALDAEDHGPQVWSSAGKHALYFTKVKCDSGSGCGADSCADNVELAREVNVVNIGERHVPANGSDWIASPAWVLGDKMGSNFTPEMVKIVDAAPPGAVVTVAGRSTFRGTIAVSDTVLGSMNNSAQHTSDALDNADTHTSNSLQKASDATGRSLKRAWHAVFGNKPAPAEK</sequence>
<proteinExistence type="predicted"/>
<feature type="compositionally biased region" description="Polar residues" evidence="1">
    <location>
        <begin position="289"/>
        <end position="313"/>
    </location>
</feature>
<evidence type="ECO:0000313" key="2">
    <source>
        <dbReference type="EMBL" id="ABF39992.1"/>
    </source>
</evidence>
<dbReference type="EnsemblBacteria" id="ABF39992">
    <property type="protein sequence ID" value="ABF39992"/>
    <property type="gene ID" value="Acid345_0989"/>
</dbReference>
<keyword evidence="3" id="KW-1185">Reference proteome</keyword>
<dbReference type="EMBL" id="CP000360">
    <property type="protein sequence ID" value="ABF39992.1"/>
    <property type="molecule type" value="Genomic_DNA"/>
</dbReference>
<gene>
    <name evidence="2" type="ordered locus">Acid345_0989</name>
</gene>
<dbReference type="eggNOG" id="ENOG502ZQNI">
    <property type="taxonomic scope" value="Bacteria"/>
</dbReference>
<dbReference type="OrthoDB" id="111307at2"/>
<dbReference type="HOGENOM" id="CLU_823317_0_0_0"/>
<evidence type="ECO:0000313" key="3">
    <source>
        <dbReference type="Proteomes" id="UP000002432"/>
    </source>
</evidence>
<accession>Q1IT08</accession>
<protein>
    <submittedName>
        <fullName evidence="2">Uncharacterized protein</fullName>
    </submittedName>
</protein>
<name>Q1IT08_KORVE</name>